<feature type="region of interest" description="Disordered" evidence="1">
    <location>
        <begin position="473"/>
        <end position="511"/>
    </location>
</feature>
<feature type="region of interest" description="Disordered" evidence="1">
    <location>
        <begin position="1020"/>
        <end position="1041"/>
    </location>
</feature>
<dbReference type="GO" id="GO:0007035">
    <property type="term" value="P:vacuolar acidification"/>
    <property type="evidence" value="ECO:0007669"/>
    <property type="project" value="TreeGrafter"/>
</dbReference>
<feature type="compositionally biased region" description="Polar residues" evidence="1">
    <location>
        <begin position="1425"/>
        <end position="1435"/>
    </location>
</feature>
<feature type="domain" description="RAVE complex protein Rav1 C-terminal" evidence="2">
    <location>
        <begin position="1507"/>
        <end position="1803"/>
    </location>
</feature>
<dbReference type="Proteomes" id="UP000291343">
    <property type="component" value="Unassembled WGS sequence"/>
</dbReference>
<dbReference type="InterPro" id="IPR022033">
    <property type="entry name" value="Rav1p_C"/>
</dbReference>
<feature type="compositionally biased region" description="Polar residues" evidence="1">
    <location>
        <begin position="198"/>
        <end position="211"/>
    </location>
</feature>
<feature type="region of interest" description="Disordered" evidence="1">
    <location>
        <begin position="1380"/>
        <end position="1437"/>
    </location>
</feature>
<dbReference type="OrthoDB" id="342131at2759"/>
<feature type="compositionally biased region" description="Polar residues" evidence="1">
    <location>
        <begin position="473"/>
        <end position="495"/>
    </location>
</feature>
<dbReference type="Pfam" id="PF12234">
    <property type="entry name" value="Rav1p_C"/>
    <property type="match status" value="1"/>
</dbReference>
<organism evidence="3 4">
    <name type="scientific">Laodelphax striatellus</name>
    <name type="common">Small brown planthopper</name>
    <name type="synonym">Delphax striatella</name>
    <dbReference type="NCBI Taxonomy" id="195883"/>
    <lineage>
        <taxon>Eukaryota</taxon>
        <taxon>Metazoa</taxon>
        <taxon>Ecdysozoa</taxon>
        <taxon>Arthropoda</taxon>
        <taxon>Hexapoda</taxon>
        <taxon>Insecta</taxon>
        <taxon>Pterygota</taxon>
        <taxon>Neoptera</taxon>
        <taxon>Paraneoptera</taxon>
        <taxon>Hemiptera</taxon>
        <taxon>Auchenorrhyncha</taxon>
        <taxon>Fulgoroidea</taxon>
        <taxon>Delphacidae</taxon>
        <taxon>Criomorphinae</taxon>
        <taxon>Laodelphax</taxon>
    </lineage>
</organism>
<accession>A0A482XF12</accession>
<feature type="compositionally biased region" description="Acidic residues" evidence="1">
    <location>
        <begin position="1404"/>
        <end position="1415"/>
    </location>
</feature>
<proteinExistence type="predicted"/>
<keyword evidence="4" id="KW-1185">Reference proteome</keyword>
<dbReference type="PANTHER" id="PTHR13950">
    <property type="entry name" value="RABCONNECTIN-RELATED"/>
    <property type="match status" value="1"/>
</dbReference>
<evidence type="ECO:0000256" key="1">
    <source>
        <dbReference type="SAM" id="MobiDB-lite"/>
    </source>
</evidence>
<feature type="region of interest" description="Disordered" evidence="1">
    <location>
        <begin position="72"/>
        <end position="93"/>
    </location>
</feature>
<protein>
    <recommendedName>
        <fullName evidence="2">RAVE complex protein Rav1 C-terminal domain-containing protein</fullName>
    </recommendedName>
</protein>
<feature type="compositionally biased region" description="Low complexity" evidence="1">
    <location>
        <begin position="373"/>
        <end position="382"/>
    </location>
</feature>
<dbReference type="EMBL" id="QKKF02010904">
    <property type="protein sequence ID" value="RZF44363.1"/>
    <property type="molecule type" value="Genomic_DNA"/>
</dbReference>
<reference evidence="3 4" key="1">
    <citation type="journal article" date="2017" name="Gigascience">
        <title>Genome sequence of the small brown planthopper, Laodelphax striatellus.</title>
        <authorList>
            <person name="Zhu J."/>
            <person name="Jiang F."/>
            <person name="Wang X."/>
            <person name="Yang P."/>
            <person name="Bao Y."/>
            <person name="Zhao W."/>
            <person name="Wang W."/>
            <person name="Lu H."/>
            <person name="Wang Q."/>
            <person name="Cui N."/>
            <person name="Li J."/>
            <person name="Chen X."/>
            <person name="Luo L."/>
            <person name="Yu J."/>
            <person name="Kang L."/>
            <person name="Cui F."/>
        </authorList>
    </citation>
    <scope>NUCLEOTIDE SEQUENCE [LARGE SCALE GENOMIC DNA]</scope>
    <source>
        <strain evidence="3">Lst14</strain>
    </source>
</reference>
<feature type="region of interest" description="Disordered" evidence="1">
    <location>
        <begin position="329"/>
        <end position="417"/>
    </location>
</feature>
<feature type="region of interest" description="Disordered" evidence="1">
    <location>
        <begin position="782"/>
        <end position="819"/>
    </location>
</feature>
<name>A0A482XF12_LAOST</name>
<evidence type="ECO:0000259" key="2">
    <source>
        <dbReference type="Pfam" id="PF12234"/>
    </source>
</evidence>
<gene>
    <name evidence="3" type="ORF">LSTR_LSTR011974</name>
</gene>
<feature type="region of interest" description="Disordered" evidence="1">
    <location>
        <begin position="1960"/>
        <end position="2001"/>
    </location>
</feature>
<dbReference type="InParanoid" id="A0A482XF12"/>
<dbReference type="FunCoup" id="A0A482XF12">
    <property type="interactions" value="850"/>
</dbReference>
<feature type="compositionally biased region" description="Basic and acidic residues" evidence="1">
    <location>
        <begin position="158"/>
        <end position="171"/>
    </location>
</feature>
<feature type="region of interest" description="Disordered" evidence="1">
    <location>
        <begin position="149"/>
        <end position="211"/>
    </location>
</feature>
<evidence type="ECO:0000313" key="4">
    <source>
        <dbReference type="Proteomes" id="UP000291343"/>
    </source>
</evidence>
<dbReference type="InterPro" id="IPR052208">
    <property type="entry name" value="DmX-like/RAVE_component"/>
</dbReference>
<sequence>MLYDGTVLVPVLKHWNGTKQSQLIKALQFLMQPVSTSAATLSSRAVTASWGPGPHSDAALHLQRARLPQLRLPRHGSHPAPLPPGGQHQRRNRNTLNIPLVPSLITGDPEREPNFILHWLNNKEMHFSLQAEAILHDLTKKVVEKEEGLGLDQSNQESSEHHDSEHDDRTQSGRKKMSRLAKSLSQDESSDEHRVGGPQSSFPSSTHQTLSNATSINSLATDAGPSVAHTPDSLDTKIECLLRDWHHRPDHLFAIHPIDGSFLIWVVEWLDEYHPGSFRQAQVSFSTRIPNAFPLGDAMTMSNNVCLYHTSGCHLQLVFRDVVKTASAAKQSSSPGSETGADPTTPLPSVLEEAGEEDRDSDAGGGAGGFGSRGTSLRRSGGPQQGGSSQGGGAGGSEGGGFNDMLAAPPSPTLSMVTKHSNGTLNLWQLTFADKTKFSQVLSIGHASRASGHRFRVNDITCHPVLPLLLSTSHHNLPEGTNNNNNDQSQSPTAAGSQSQQPLSPTTTQLGQFADPALAPTGFCSELILWRVDAVGPLSKSGGVSELARINSPQMSAFSNVAWIPTLLPSTTLGNLSNSPSACFVASDGESLRKVLTKIDARTLLAEVASSERRSRLARSSSLNSLSTDLSSEDGISNALHAEHVATGNALHDRIRIVSQQSTARPGCVIQLDAISDATHDWQNTQFLHVFQEQLITGVRTADEVLWGAEPAEGLMDGQMGAMVDLHHSSEFEEPFYLVVLERTTQGTTIHTWRLVIASAHAQDTATLLSGSMMYVPDSQLVQEGDDAPDPPAASVSHQEQEHVGRHGGGGGQPPHVSISTTKVCTQELPLPDGVDVVHASPAGGHLSSASIYPACFAPYIIVTACSDSTVRFWKCIVTKKEDEEGGANKGGCNYSYHWAEWDMLRKDRESIIEVQGQPLNISAAYSGRIAIAYKYGKSFTRPSRKDPDSRYVNLCVAIYECESTGGSEWVLEDTLHLKNIHLPRIQVDPSVDLSYLYDQTFITKKQRLQTNFMKAISSEDLDSRAPNRPGQDHNGQENLVKSGAALSSSKREYDFIYKDENFLTVPQAVPHAVSVPHLELPAEKCLLAVPSFSTLQSLRRSIIENGNTCPLTQKHLVQLDWVSKEDGSHILTVAVGSKVMLFTPVSSDLAQANMKAMKESQSTNRPILRKASSLAAPNFVDEIRWMKLRKIDLQTADGLPPLPMQISWVRDGILVVGMDSEMHVYSQWKPDSIRVKSSKLAHQESDELQDTRNLRDEDLRSLAQDSSQRRLANVSSMPHLSRVSSINLTMICISGTCTVRQGAVVGGYADEESFTKQRGWSRSRTLSVSYAAGTTSPLEQRGSTTAIPEELTLDYAEITSIPPLPLWTLLAADKESLTNVQGSDDQKDYNDLFDGSTGFGDQSLDEILEDDEADSPMKRDRRQSGSGEKQSTLSHFGPRQGRLLSRLLTHTHLPGLSSLDQMHLLALADTVSTCNTDFAERFVIDAAKMAIAKENLTGTPDGEAASSDSLDDCGLRFLLAMKHYSYLLRCLPLVQRAKFQKQGISTNNLVWAFHSESEEELLALIPSYSKGNPKWSQLKELGVGWWLRNFTLLKTCVEKVAKAAFQVNEDPLDAAIFYLAMKKKSLVWGLFRSKRDERMTTFFSNDFREERWRKAALKNAFALLGKQRFEHAAAFFLLAGALRDAIEVCLNKLDDLQLAMVIARLYEGEIAETPPSVKRLLHEEILGCDLNGENQCMTQVHPDPFLRSMALWILKDFTGSLNTLLLTNVGTAHAHYNDEEKQEGSSANPNVFNFYVYLRTHPLLIRHYLASTYQDKKKHTVVISGFSYGADTKTSNSDRQLLLEDSITPLERQLYFTTAHAHFKAGCPALALEVLSKLPTKVLDDTTSLVNSPSKARLLTQDSQIDTGIIAWDESTAVTPPAQSTPAGKAEDLFNGGDLDWSQPVTKSADDELVLSWDDVEKGEEEEEEEKKKKEEVKEKPIEMKINKEGSESSGGTDSKKEVQQMDIMAQQLKFVACLKILMEELSTLATGYEVDGGQLRYQLYLWLEREVDALKQLCNYSAGDADANELPYDGLGDGQQDLREHNSTPTFNKEKPTLHDILMAEKLDFEAKVYRAARRKKWLKANETLLRTLLSYCSLHGASGGGLASVRMELVLLLQELQQEKTQQQLLSPLPFPTTLPLLSASVACNKTVVADPVRMLQALTHDMLQTKMELRNPPTLTRVNLSEVFVLRDLSVALSACIYQSLCDSDSCSVKQADR</sequence>
<comment type="caution">
    <text evidence="3">The sequence shown here is derived from an EMBL/GenBank/DDBJ whole genome shotgun (WGS) entry which is preliminary data.</text>
</comment>
<feature type="compositionally biased region" description="Basic and acidic residues" evidence="1">
    <location>
        <begin position="1022"/>
        <end position="1036"/>
    </location>
</feature>
<feature type="compositionally biased region" description="Polar residues" evidence="1">
    <location>
        <begin position="1917"/>
        <end position="1927"/>
    </location>
</feature>
<dbReference type="STRING" id="195883.A0A482XF12"/>
<feature type="compositionally biased region" description="Basic and acidic residues" evidence="1">
    <location>
        <begin position="1971"/>
        <end position="1992"/>
    </location>
</feature>
<feature type="compositionally biased region" description="Low complexity" evidence="1">
    <location>
        <begin position="496"/>
        <end position="511"/>
    </location>
</feature>
<dbReference type="GO" id="GO:0043291">
    <property type="term" value="C:RAVE complex"/>
    <property type="evidence" value="ECO:0007669"/>
    <property type="project" value="TreeGrafter"/>
</dbReference>
<feature type="region of interest" description="Disordered" evidence="1">
    <location>
        <begin position="1917"/>
        <end position="1942"/>
    </location>
</feature>
<feature type="compositionally biased region" description="Gly residues" evidence="1">
    <location>
        <begin position="363"/>
        <end position="372"/>
    </location>
</feature>
<feature type="compositionally biased region" description="Gly residues" evidence="1">
    <location>
        <begin position="383"/>
        <end position="402"/>
    </location>
</feature>
<evidence type="ECO:0000313" key="3">
    <source>
        <dbReference type="EMBL" id="RZF44363.1"/>
    </source>
</evidence>
<dbReference type="PANTHER" id="PTHR13950:SF9">
    <property type="entry name" value="RABCONNECTIN-3A"/>
    <property type="match status" value="1"/>
</dbReference>